<comment type="pathway">
    <text evidence="1">Amino-acid biosynthesis; L-asparagine biosynthesis; L-asparagine from L-aspartate (L-Gln route): step 1/1.</text>
</comment>
<dbReference type="Pfam" id="PF00733">
    <property type="entry name" value="Asn_synthase"/>
    <property type="match status" value="1"/>
</dbReference>
<dbReference type="EC" id="6.3.5.4" evidence="3"/>
<protein>
    <recommendedName>
        <fullName evidence="3">asparagine synthase (glutamine-hydrolyzing)</fullName>
        <ecNumber evidence="3">6.3.5.4</ecNumber>
    </recommendedName>
</protein>
<evidence type="ECO:0000313" key="12">
    <source>
        <dbReference type="Proteomes" id="UP000185841"/>
    </source>
</evidence>
<dbReference type="GO" id="GO:0006529">
    <property type="term" value="P:asparagine biosynthetic process"/>
    <property type="evidence" value="ECO:0007669"/>
    <property type="project" value="InterPro"/>
</dbReference>
<dbReference type="PIRSF" id="PIRSF001589">
    <property type="entry name" value="Asn_synthetase_glu-h"/>
    <property type="match status" value="1"/>
</dbReference>
<evidence type="ECO:0000259" key="10">
    <source>
        <dbReference type="PROSITE" id="PS51278"/>
    </source>
</evidence>
<reference evidence="11 12" key="1">
    <citation type="submission" date="2017-01" db="EMBL/GenBank/DDBJ databases">
        <authorList>
            <person name="Mah S.A."/>
            <person name="Swanson W.J."/>
            <person name="Moy G.W."/>
            <person name="Vacquier V.D."/>
        </authorList>
    </citation>
    <scope>NUCLEOTIDE SEQUENCE [LARGE SCALE GENOMIC DNA]</scope>
    <source>
        <strain evidence="11 12">RU36E</strain>
    </source>
</reference>
<dbReference type="InterPro" id="IPR001962">
    <property type="entry name" value="Asn_synthase"/>
</dbReference>
<gene>
    <name evidence="11" type="ORF">SAMN05878282_10713</name>
</gene>
<feature type="binding site" evidence="8">
    <location>
        <position position="98"/>
    </location>
    <ligand>
        <name>L-glutamine</name>
        <dbReference type="ChEBI" id="CHEBI:58359"/>
    </ligand>
</feature>
<dbReference type="PROSITE" id="PS51278">
    <property type="entry name" value="GATASE_TYPE_2"/>
    <property type="match status" value="1"/>
</dbReference>
<keyword evidence="9" id="KW-0175">Coiled coil</keyword>
<evidence type="ECO:0000256" key="3">
    <source>
        <dbReference type="ARBA" id="ARBA00012737"/>
    </source>
</evidence>
<evidence type="ECO:0000256" key="5">
    <source>
        <dbReference type="ARBA" id="ARBA00022840"/>
    </source>
</evidence>
<name>A0A1N6UY32_AQUAC</name>
<dbReference type="CDD" id="cd00712">
    <property type="entry name" value="AsnB"/>
    <property type="match status" value="1"/>
</dbReference>
<evidence type="ECO:0000256" key="6">
    <source>
        <dbReference type="ARBA" id="ARBA00022962"/>
    </source>
</evidence>
<dbReference type="Gene3D" id="3.40.50.620">
    <property type="entry name" value="HUPs"/>
    <property type="match status" value="2"/>
</dbReference>
<keyword evidence="4 8" id="KW-0547">Nucleotide-binding</keyword>
<dbReference type="InterPro" id="IPR014729">
    <property type="entry name" value="Rossmann-like_a/b/a_fold"/>
</dbReference>
<dbReference type="InterPro" id="IPR051786">
    <property type="entry name" value="ASN_synthetase/amidase"/>
</dbReference>
<keyword evidence="6" id="KW-0315">Glutamine amidotransferase</keyword>
<evidence type="ECO:0000256" key="7">
    <source>
        <dbReference type="ARBA" id="ARBA00048741"/>
    </source>
</evidence>
<dbReference type="Proteomes" id="UP000185841">
    <property type="component" value="Unassembled WGS sequence"/>
</dbReference>
<evidence type="ECO:0000256" key="1">
    <source>
        <dbReference type="ARBA" id="ARBA00005187"/>
    </source>
</evidence>
<evidence type="ECO:0000256" key="9">
    <source>
        <dbReference type="SAM" id="Coils"/>
    </source>
</evidence>
<keyword evidence="5 8" id="KW-0067">ATP-binding</keyword>
<evidence type="ECO:0000256" key="8">
    <source>
        <dbReference type="PIRSR" id="PIRSR001589-2"/>
    </source>
</evidence>
<dbReference type="GO" id="GO:0005829">
    <property type="term" value="C:cytosol"/>
    <property type="evidence" value="ECO:0007669"/>
    <property type="project" value="TreeGrafter"/>
</dbReference>
<feature type="domain" description="Glutamine amidotransferase type-2" evidence="10">
    <location>
        <begin position="2"/>
        <end position="209"/>
    </location>
</feature>
<dbReference type="RefSeq" id="WP_076427608.1">
    <property type="nucleotide sequence ID" value="NZ_FTMP01000007.1"/>
</dbReference>
<proteinExistence type="inferred from homology"/>
<evidence type="ECO:0000256" key="2">
    <source>
        <dbReference type="ARBA" id="ARBA00005752"/>
    </source>
</evidence>
<dbReference type="InterPro" id="IPR006426">
    <property type="entry name" value="Asn_synth_AEB"/>
</dbReference>
<evidence type="ECO:0000313" key="11">
    <source>
        <dbReference type="EMBL" id="SIQ70422.1"/>
    </source>
</evidence>
<dbReference type="AlphaFoldDB" id="A0A1N6UY32"/>
<dbReference type="SUPFAM" id="SSF56235">
    <property type="entry name" value="N-terminal nucleophile aminohydrolases (Ntn hydrolases)"/>
    <property type="match status" value="1"/>
</dbReference>
<feature type="coiled-coil region" evidence="9">
    <location>
        <begin position="567"/>
        <end position="594"/>
    </location>
</feature>
<dbReference type="EMBL" id="FTMP01000007">
    <property type="protein sequence ID" value="SIQ70422.1"/>
    <property type="molecule type" value="Genomic_DNA"/>
</dbReference>
<dbReference type="PANTHER" id="PTHR43284">
    <property type="entry name" value="ASPARAGINE SYNTHETASE (GLUTAMINE-HYDROLYZING)"/>
    <property type="match status" value="1"/>
</dbReference>
<dbReference type="InterPro" id="IPR029055">
    <property type="entry name" value="Ntn_hydrolases_N"/>
</dbReference>
<dbReference type="Pfam" id="PF13537">
    <property type="entry name" value="GATase_7"/>
    <property type="match status" value="1"/>
</dbReference>
<dbReference type="Gene3D" id="3.60.20.10">
    <property type="entry name" value="Glutamine Phosphoribosylpyrophosphate, subunit 1, domain 1"/>
    <property type="match status" value="1"/>
</dbReference>
<dbReference type="GO" id="GO:0005524">
    <property type="term" value="F:ATP binding"/>
    <property type="evidence" value="ECO:0007669"/>
    <property type="project" value="UniProtKB-KW"/>
</dbReference>
<evidence type="ECO:0000256" key="4">
    <source>
        <dbReference type="ARBA" id="ARBA00022741"/>
    </source>
</evidence>
<comment type="catalytic activity">
    <reaction evidence="7">
        <text>L-aspartate + L-glutamine + ATP + H2O = L-asparagine + L-glutamate + AMP + diphosphate + H(+)</text>
        <dbReference type="Rhea" id="RHEA:12228"/>
        <dbReference type="ChEBI" id="CHEBI:15377"/>
        <dbReference type="ChEBI" id="CHEBI:15378"/>
        <dbReference type="ChEBI" id="CHEBI:29985"/>
        <dbReference type="ChEBI" id="CHEBI:29991"/>
        <dbReference type="ChEBI" id="CHEBI:30616"/>
        <dbReference type="ChEBI" id="CHEBI:33019"/>
        <dbReference type="ChEBI" id="CHEBI:58048"/>
        <dbReference type="ChEBI" id="CHEBI:58359"/>
        <dbReference type="ChEBI" id="CHEBI:456215"/>
        <dbReference type="EC" id="6.3.5.4"/>
    </reaction>
</comment>
<organism evidence="11 12">
    <name type="scientific">Aquipseudomonas alcaligenes</name>
    <name type="common">Pseudomonas alcaligenes</name>
    <dbReference type="NCBI Taxonomy" id="43263"/>
    <lineage>
        <taxon>Bacteria</taxon>
        <taxon>Pseudomonadati</taxon>
        <taxon>Pseudomonadota</taxon>
        <taxon>Gammaproteobacteria</taxon>
        <taxon>Pseudomonadales</taxon>
        <taxon>Pseudomonadaceae</taxon>
        <taxon>Aquipseudomonas</taxon>
    </lineage>
</organism>
<sequence length="642" mass="72678">MSAIAGIVRFDGQALERNLLQRMSSILAPYGRDAQDTWQGAGAGLVRTLLRTTPEDQYDRQPVVLGDCLVVLAGRLDNRDELIAQLALDPRLASRMADAELLAQACQRWDTQALERIEGSYAMACWHPQRRRLWLARDVMGGQPLFWHRQSGFLAFASLPKALFCVPGVPRSVDEQSVLEQLALLPMAGCSFKDIQRVNRGEFVLVEGSQLSTHVHRRLGSGPQVRFKRDEDYVEALHEHLQRAVSACLRSSGPVASHLSSGFDSSTVTAYAARQLAHRGERLTAYTAAPREGFTGPVPRDRHGDESKVAALLAGRFDNVDHVILRSSGESPLALLDESIDELDQPPVNPCNNVWLRAIERDAQARGCRVMLNGQMGNMSISYHGYPYMASLWRKGRWLQWWRELCAYQRTHPQWRKRGLVLRTVGASIPAWLWQQVAIRRGDFGGGLDRYTAVNQQQLTTGWLQRRAEAKGWDLSYRPWHDGRAMRLAVLGRIDTGAALAAANVRGLEMRDPTCDRRLVEFCLGVPDSQYLRDGQPRWLLRRLMADVLPEEILEGRGKGYQFADWYEGLGADRERLREQLQQLRQHRRAAQLLDLPALEALLENWPEEGWGDLATIQRYRLKLLRGVAMGNFIRYAEPDNR</sequence>
<dbReference type="SUPFAM" id="SSF52402">
    <property type="entry name" value="Adenine nucleotide alpha hydrolases-like"/>
    <property type="match status" value="1"/>
</dbReference>
<dbReference type="PANTHER" id="PTHR43284:SF1">
    <property type="entry name" value="ASPARAGINE SYNTHETASE"/>
    <property type="match status" value="1"/>
</dbReference>
<comment type="similarity">
    <text evidence="2">Belongs to the asparagine synthetase family.</text>
</comment>
<dbReference type="InterPro" id="IPR033738">
    <property type="entry name" value="AsnB_N"/>
</dbReference>
<dbReference type="InterPro" id="IPR017932">
    <property type="entry name" value="GATase_2_dom"/>
</dbReference>
<dbReference type="GO" id="GO:0004066">
    <property type="term" value="F:asparagine synthase (glutamine-hydrolyzing) activity"/>
    <property type="evidence" value="ECO:0007669"/>
    <property type="project" value="UniProtKB-EC"/>
</dbReference>
<accession>A0A1N6UY32</accession>